<gene>
    <name evidence="1" type="ORF">HP552_22490</name>
</gene>
<protein>
    <submittedName>
        <fullName evidence="1">Uncharacterized protein</fullName>
    </submittedName>
</protein>
<dbReference type="RefSeq" id="WP_175397631.1">
    <property type="nucleotide sequence ID" value="NZ_JABMCB010000193.1"/>
</dbReference>
<dbReference type="Proteomes" id="UP000526125">
    <property type="component" value="Unassembled WGS sequence"/>
</dbReference>
<evidence type="ECO:0000313" key="2">
    <source>
        <dbReference type="Proteomes" id="UP000526125"/>
    </source>
</evidence>
<name>A0A7Y6C0N7_9BACL</name>
<sequence length="112" mass="12003">MEAAITKLKAEMEGKGSNTYIKLIGEFLIKHLQANPGSVDQILSADKTIAKSLLAMQAEAKKKAVGGMAMLTDEEGFAIVLNYFGLQGVAAASPQPVEQKSARFDVTLDEFL</sequence>
<organism evidence="1 2">
    <name type="scientific">Paenibacillus xylanilyticus</name>
    <dbReference type="NCBI Taxonomy" id="248903"/>
    <lineage>
        <taxon>Bacteria</taxon>
        <taxon>Bacillati</taxon>
        <taxon>Bacillota</taxon>
        <taxon>Bacilli</taxon>
        <taxon>Bacillales</taxon>
        <taxon>Paenibacillaceae</taxon>
        <taxon>Paenibacillus</taxon>
    </lineage>
</organism>
<keyword evidence="2" id="KW-1185">Reference proteome</keyword>
<dbReference type="AlphaFoldDB" id="A0A7Y6C0N7"/>
<comment type="caution">
    <text evidence="1">The sequence shown here is derived from an EMBL/GenBank/DDBJ whole genome shotgun (WGS) entry which is preliminary data.</text>
</comment>
<reference evidence="1 2" key="1">
    <citation type="submission" date="2020-05" db="EMBL/GenBank/DDBJ databases">
        <title>Genome Sequencing of Type Strains.</title>
        <authorList>
            <person name="Lemaire J.F."/>
            <person name="Inderbitzin P."/>
            <person name="Gregorio O.A."/>
            <person name="Collins S.B."/>
            <person name="Wespe N."/>
            <person name="Knight-Connoni V."/>
        </authorList>
    </citation>
    <scope>NUCLEOTIDE SEQUENCE [LARGE SCALE GENOMIC DNA]</scope>
    <source>
        <strain evidence="1 2">LMG 21957</strain>
    </source>
</reference>
<dbReference type="EMBL" id="JABMCB010000193">
    <property type="protein sequence ID" value="NUU77986.1"/>
    <property type="molecule type" value="Genomic_DNA"/>
</dbReference>
<proteinExistence type="predicted"/>
<accession>A0A7Y6C0N7</accession>
<evidence type="ECO:0000313" key="1">
    <source>
        <dbReference type="EMBL" id="NUU77986.1"/>
    </source>
</evidence>